<reference evidence="4" key="2">
    <citation type="submission" date="2010-04" db="EMBL/GenBank/DDBJ databases">
        <authorList>
            <person name="Buell R."/>
            <person name="Hamilton J."/>
            <person name="Hostetler J."/>
        </authorList>
    </citation>
    <scope>NUCLEOTIDE SEQUENCE [LARGE SCALE GENOMIC DNA]</scope>
    <source>
        <strain evidence="4">DAOM:BR144</strain>
    </source>
</reference>
<dbReference type="HOGENOM" id="CLU_052754_0_0_1"/>
<evidence type="ECO:0000256" key="1">
    <source>
        <dbReference type="SAM" id="Coils"/>
    </source>
</evidence>
<feature type="coiled-coil region" evidence="1">
    <location>
        <begin position="333"/>
        <end position="367"/>
    </location>
</feature>
<dbReference type="EMBL" id="GL376633">
    <property type="status" value="NOT_ANNOTATED_CDS"/>
    <property type="molecule type" value="Genomic_DNA"/>
</dbReference>
<sequence>MASLPRISESRDDLHALRPIGTLSPSGRRESFDASASAAASLRMRSFTAEDLPSEKKKPFLTQSRRAASEMLQTSKSVIMQGINGINRENVAKIGDELSEIVEKVKKTFTQDESERLLKADWIIVETEEDELAELKDTIEGLEKAFQFSKSNTMVDLATSTLQRCDELVDRSVAHTEQCNLVFSQCSNEIATLNDYLDKLRAAVNPIARAKDKNEEKRNARRAEWAISRMQQSIHSMVSDMKETLDEIDDLTTECTKLMVQSITLLHLRAQSADFSGTGVAAGAAGVVAGALVGVAGVIAAPATGGLSIPISVAGKGLFFTGLAALTPSSILLNRQSQQLTGLTKLVENLKSRLEIMNQKRAEIAIAHAAGESVEINIKQAGNFIQDAIELEIPTFESSWSFIEEIGVHLTTLSKPVELFLTTPSIWHYCKSEDALHHYLLPDEDDE</sequence>
<feature type="region of interest" description="Disordered" evidence="2">
    <location>
        <begin position="1"/>
        <end position="35"/>
    </location>
</feature>
<dbReference type="VEuPathDB" id="FungiDB:PYU1_G005439"/>
<evidence type="ECO:0000256" key="2">
    <source>
        <dbReference type="SAM" id="MobiDB-lite"/>
    </source>
</evidence>
<evidence type="ECO:0000313" key="4">
    <source>
        <dbReference type="Proteomes" id="UP000019132"/>
    </source>
</evidence>
<organism evidence="3 4">
    <name type="scientific">Globisporangium ultimum (strain ATCC 200006 / CBS 805.95 / DAOM BR144)</name>
    <name type="common">Pythium ultimum</name>
    <dbReference type="NCBI Taxonomy" id="431595"/>
    <lineage>
        <taxon>Eukaryota</taxon>
        <taxon>Sar</taxon>
        <taxon>Stramenopiles</taxon>
        <taxon>Oomycota</taxon>
        <taxon>Peronosporomycetes</taxon>
        <taxon>Pythiales</taxon>
        <taxon>Pythiaceae</taxon>
        <taxon>Globisporangium</taxon>
    </lineage>
</organism>
<reference evidence="3" key="3">
    <citation type="submission" date="2015-02" db="UniProtKB">
        <authorList>
            <consortium name="EnsemblProtists"/>
        </authorList>
    </citation>
    <scope>IDENTIFICATION</scope>
    <source>
        <strain evidence="3">DAOM BR144</strain>
    </source>
</reference>
<keyword evidence="4" id="KW-1185">Reference proteome</keyword>
<keyword evidence="1" id="KW-0175">Coiled coil</keyword>
<dbReference type="OMA" id="EIMHARR"/>
<dbReference type="eggNOG" id="ENOG502RJB4">
    <property type="taxonomic scope" value="Eukaryota"/>
</dbReference>
<dbReference type="Proteomes" id="UP000019132">
    <property type="component" value="Unassembled WGS sequence"/>
</dbReference>
<protein>
    <recommendedName>
        <fullName evidence="5">Transmembrane protein</fullName>
    </recommendedName>
</protein>
<dbReference type="EnsemblProtists" id="PYU1_T005450">
    <property type="protein sequence ID" value="PYU1_T005450"/>
    <property type="gene ID" value="PYU1_G005439"/>
</dbReference>
<dbReference type="InParanoid" id="K3WKF8"/>
<evidence type="ECO:0008006" key="5">
    <source>
        <dbReference type="Google" id="ProtNLM"/>
    </source>
</evidence>
<proteinExistence type="predicted"/>
<reference evidence="4" key="1">
    <citation type="journal article" date="2010" name="Genome Biol.">
        <title>Genome sequence of the necrotrophic plant pathogen Pythium ultimum reveals original pathogenicity mechanisms and effector repertoire.</title>
        <authorList>
            <person name="Levesque C.A."/>
            <person name="Brouwer H."/>
            <person name="Cano L."/>
            <person name="Hamilton J.P."/>
            <person name="Holt C."/>
            <person name="Huitema E."/>
            <person name="Raffaele S."/>
            <person name="Robideau G.P."/>
            <person name="Thines M."/>
            <person name="Win J."/>
            <person name="Zerillo M.M."/>
            <person name="Beakes G.W."/>
            <person name="Boore J.L."/>
            <person name="Busam D."/>
            <person name="Dumas B."/>
            <person name="Ferriera S."/>
            <person name="Fuerstenberg S.I."/>
            <person name="Gachon C.M."/>
            <person name="Gaulin E."/>
            <person name="Govers F."/>
            <person name="Grenville-Briggs L."/>
            <person name="Horner N."/>
            <person name="Hostetler J."/>
            <person name="Jiang R.H."/>
            <person name="Johnson J."/>
            <person name="Krajaejun T."/>
            <person name="Lin H."/>
            <person name="Meijer H.J."/>
            <person name="Moore B."/>
            <person name="Morris P."/>
            <person name="Phuntmart V."/>
            <person name="Puiu D."/>
            <person name="Shetty J."/>
            <person name="Stajich J.E."/>
            <person name="Tripathy S."/>
            <person name="Wawra S."/>
            <person name="van West P."/>
            <person name="Whitty B.R."/>
            <person name="Coutinho P.M."/>
            <person name="Henrissat B."/>
            <person name="Martin F."/>
            <person name="Thomas P.D."/>
            <person name="Tyler B.M."/>
            <person name="De Vries R.P."/>
            <person name="Kamoun S."/>
            <person name="Yandell M."/>
            <person name="Tisserat N."/>
            <person name="Buell C.R."/>
        </authorList>
    </citation>
    <scope>NUCLEOTIDE SEQUENCE</scope>
    <source>
        <strain evidence="4">DAOM:BR144</strain>
    </source>
</reference>
<dbReference type="AlphaFoldDB" id="K3WKF8"/>
<name>K3WKF8_GLOUD</name>
<feature type="coiled-coil region" evidence="1">
    <location>
        <begin position="125"/>
        <end position="152"/>
    </location>
</feature>
<accession>K3WKF8</accession>
<evidence type="ECO:0000313" key="3">
    <source>
        <dbReference type="EnsemblProtists" id="PYU1_T005450"/>
    </source>
</evidence>